<evidence type="ECO:0000313" key="2">
    <source>
        <dbReference type="EMBL" id="CAF4234211.1"/>
    </source>
</evidence>
<dbReference type="InterPro" id="IPR000653">
    <property type="entry name" value="DegT/StrS_aminotransferase"/>
</dbReference>
<dbReference type="InterPro" id="IPR015424">
    <property type="entry name" value="PyrdxlP-dep_Trfase"/>
</dbReference>
<feature type="region of interest" description="Disordered" evidence="1">
    <location>
        <begin position="397"/>
        <end position="420"/>
    </location>
</feature>
<accession>A0A820DME8</accession>
<dbReference type="Gene3D" id="3.90.1150.10">
    <property type="entry name" value="Aspartate Aminotransferase, domain 1"/>
    <property type="match status" value="1"/>
</dbReference>
<dbReference type="PANTHER" id="PTHR30244">
    <property type="entry name" value="TRANSAMINASE"/>
    <property type="match status" value="1"/>
</dbReference>
<dbReference type="InterPro" id="IPR015422">
    <property type="entry name" value="PyrdxlP-dep_Trfase_small"/>
</dbReference>
<dbReference type="InterPro" id="IPR015421">
    <property type="entry name" value="PyrdxlP-dep_Trfase_major"/>
</dbReference>
<feature type="compositionally biased region" description="Pro residues" evidence="1">
    <location>
        <begin position="409"/>
        <end position="420"/>
    </location>
</feature>
<dbReference type="AlphaFoldDB" id="A0A820DME8"/>
<dbReference type="PANTHER" id="PTHR30244:SF34">
    <property type="entry name" value="DTDP-4-AMINO-4,6-DIDEOXYGALACTOSE TRANSAMINASE"/>
    <property type="match status" value="1"/>
</dbReference>
<sequence>MNSPSSKKDRHTKKIWYAPNKFESYGDEEIKAVEGCLRKGWLAPGPITEEFERKIASIFGKKFAVMVNSGSSGNTLALLIAGLKAGDEIIVPACTFATNVAPIIQLNLVPVFCDVEHGSYVPSVAQIIDKVSSRTRALFLPNLIGSKPDWQVLKDELFMLGRRDIILIEDSCDTITNTAVTDIAVTSFYSSHIITAGGGGGMVMCNEKSQRDLALQYRDWGRMGTNTESFSERFGHCIDGIEYDFKFLYPILGYNFKSTEMNAAFGLEQLKKLPLFLEIRRQNIDRFVQQLKELEPYGLVLPKNHEKLDWLALPLMLPNRKALLQKLEDSDIQTRVCFAGNITRHPAYRQYYEEFSSADEIMRNGFLIGAHHGMNQQDVDYVDQDRFIKLEQSSYSPMSNIPEAVPPSESVPPIPELSQA</sequence>
<reference evidence="2" key="1">
    <citation type="submission" date="2021-02" db="EMBL/GenBank/DDBJ databases">
        <authorList>
            <person name="Nowell W R."/>
        </authorList>
    </citation>
    <scope>NUCLEOTIDE SEQUENCE</scope>
</reference>
<dbReference type="SUPFAM" id="SSF53383">
    <property type="entry name" value="PLP-dependent transferases"/>
    <property type="match status" value="1"/>
</dbReference>
<gene>
    <name evidence="2" type="ORF">UXM345_LOCUS29818</name>
</gene>
<proteinExistence type="predicted"/>
<dbReference type="GO" id="GO:0000271">
    <property type="term" value="P:polysaccharide biosynthetic process"/>
    <property type="evidence" value="ECO:0007669"/>
    <property type="project" value="TreeGrafter"/>
</dbReference>
<dbReference type="GO" id="GO:0030170">
    <property type="term" value="F:pyridoxal phosphate binding"/>
    <property type="evidence" value="ECO:0007669"/>
    <property type="project" value="TreeGrafter"/>
</dbReference>
<protein>
    <submittedName>
        <fullName evidence="2">Uncharacterized protein</fullName>
    </submittedName>
</protein>
<evidence type="ECO:0000313" key="3">
    <source>
        <dbReference type="Proteomes" id="UP000663842"/>
    </source>
</evidence>
<dbReference type="Pfam" id="PF01041">
    <property type="entry name" value="DegT_DnrJ_EryC1"/>
    <property type="match status" value="1"/>
</dbReference>
<evidence type="ECO:0000256" key="1">
    <source>
        <dbReference type="SAM" id="MobiDB-lite"/>
    </source>
</evidence>
<dbReference type="Proteomes" id="UP000663842">
    <property type="component" value="Unassembled WGS sequence"/>
</dbReference>
<dbReference type="EMBL" id="CAJOBF010007492">
    <property type="protein sequence ID" value="CAF4234211.1"/>
    <property type="molecule type" value="Genomic_DNA"/>
</dbReference>
<dbReference type="PIRSF" id="PIRSF000390">
    <property type="entry name" value="PLP_StrS"/>
    <property type="match status" value="1"/>
</dbReference>
<name>A0A820DME8_9BILA</name>
<organism evidence="2 3">
    <name type="scientific">Rotaria magnacalcarata</name>
    <dbReference type="NCBI Taxonomy" id="392030"/>
    <lineage>
        <taxon>Eukaryota</taxon>
        <taxon>Metazoa</taxon>
        <taxon>Spiralia</taxon>
        <taxon>Gnathifera</taxon>
        <taxon>Rotifera</taxon>
        <taxon>Eurotatoria</taxon>
        <taxon>Bdelloidea</taxon>
        <taxon>Philodinida</taxon>
        <taxon>Philodinidae</taxon>
        <taxon>Rotaria</taxon>
    </lineage>
</organism>
<dbReference type="Gene3D" id="3.40.640.10">
    <property type="entry name" value="Type I PLP-dependent aspartate aminotransferase-like (Major domain)"/>
    <property type="match status" value="1"/>
</dbReference>
<comment type="caution">
    <text evidence="2">The sequence shown here is derived from an EMBL/GenBank/DDBJ whole genome shotgun (WGS) entry which is preliminary data.</text>
</comment>
<dbReference type="GO" id="GO:0008483">
    <property type="term" value="F:transaminase activity"/>
    <property type="evidence" value="ECO:0007669"/>
    <property type="project" value="TreeGrafter"/>
</dbReference>